<reference evidence="5 6" key="1">
    <citation type="submission" date="2018-05" db="EMBL/GenBank/DDBJ databases">
        <title>Genome sequencing and assembly of the regulated plant pathogen Lachnellula willkommii and related sister species for the development of diagnostic species identification markers.</title>
        <authorList>
            <person name="Giroux E."/>
            <person name="Bilodeau G."/>
        </authorList>
    </citation>
    <scope>NUCLEOTIDE SEQUENCE [LARGE SCALE GENOMIC DNA]</scope>
    <source>
        <strain evidence="5 6">CBS 268.59</strain>
    </source>
</reference>
<dbReference type="Gene3D" id="3.40.50.150">
    <property type="entry name" value="Vaccinia Virus protein VP39"/>
    <property type="match status" value="1"/>
</dbReference>
<keyword evidence="3" id="KW-0949">S-adenosyl-L-methionine</keyword>
<comment type="caution">
    <text evidence="5">The sequence shown here is derived from an EMBL/GenBank/DDBJ whole genome shotgun (WGS) entry which is preliminary data.</text>
</comment>
<keyword evidence="2" id="KW-0808">Transferase</keyword>
<name>A0A8T9CC15_9HELO</name>
<dbReference type="AlphaFoldDB" id="A0A8T9CC15"/>
<proteinExistence type="predicted"/>
<protein>
    <submittedName>
        <fullName evidence="5">O-methyltransferase gsfB</fullName>
    </submittedName>
</protein>
<evidence type="ECO:0000313" key="6">
    <source>
        <dbReference type="Proteomes" id="UP000469558"/>
    </source>
</evidence>
<dbReference type="Pfam" id="PF00891">
    <property type="entry name" value="Methyltransf_2"/>
    <property type="match status" value="1"/>
</dbReference>
<dbReference type="SUPFAM" id="SSF53335">
    <property type="entry name" value="S-adenosyl-L-methionine-dependent methyltransferases"/>
    <property type="match status" value="1"/>
</dbReference>
<evidence type="ECO:0000259" key="4">
    <source>
        <dbReference type="Pfam" id="PF00891"/>
    </source>
</evidence>
<organism evidence="5 6">
    <name type="scientific">Lachnellula suecica</name>
    <dbReference type="NCBI Taxonomy" id="602035"/>
    <lineage>
        <taxon>Eukaryota</taxon>
        <taxon>Fungi</taxon>
        <taxon>Dikarya</taxon>
        <taxon>Ascomycota</taxon>
        <taxon>Pezizomycotina</taxon>
        <taxon>Leotiomycetes</taxon>
        <taxon>Helotiales</taxon>
        <taxon>Lachnaceae</taxon>
        <taxon>Lachnellula</taxon>
    </lineage>
</organism>
<evidence type="ECO:0000256" key="2">
    <source>
        <dbReference type="ARBA" id="ARBA00022679"/>
    </source>
</evidence>
<evidence type="ECO:0000313" key="5">
    <source>
        <dbReference type="EMBL" id="TVY82682.1"/>
    </source>
</evidence>
<dbReference type="PANTHER" id="PTHR43712">
    <property type="entry name" value="PUTATIVE (AFU_ORTHOLOGUE AFUA_4G14580)-RELATED"/>
    <property type="match status" value="1"/>
</dbReference>
<dbReference type="OrthoDB" id="1606438at2759"/>
<dbReference type="GO" id="GO:0008171">
    <property type="term" value="F:O-methyltransferase activity"/>
    <property type="evidence" value="ECO:0007669"/>
    <property type="project" value="InterPro"/>
</dbReference>
<dbReference type="PROSITE" id="PS51683">
    <property type="entry name" value="SAM_OMT_II"/>
    <property type="match status" value="1"/>
</dbReference>
<feature type="domain" description="O-methyltransferase C-terminal" evidence="4">
    <location>
        <begin position="152"/>
        <end position="338"/>
    </location>
</feature>
<gene>
    <name evidence="5" type="primary">gsfB_3</name>
    <name evidence="5" type="ORF">LSUE1_G002362</name>
</gene>
<dbReference type="EMBL" id="QGMK01000288">
    <property type="protein sequence ID" value="TVY82682.1"/>
    <property type="molecule type" value="Genomic_DNA"/>
</dbReference>
<keyword evidence="1" id="KW-0489">Methyltransferase</keyword>
<evidence type="ECO:0000256" key="3">
    <source>
        <dbReference type="ARBA" id="ARBA00022691"/>
    </source>
</evidence>
<dbReference type="GO" id="GO:0032259">
    <property type="term" value="P:methylation"/>
    <property type="evidence" value="ECO:0007669"/>
    <property type="project" value="UniProtKB-KW"/>
</dbReference>
<sequence>MASSRITELAVIVSLNTRKVTDYLESNGMPTPSFSIDAPLNLGIPKEAVEIDNARRLALAASIELHDLLQGPSACLKPVINGTSLNAIYIYDIASKLKEDPKAMDMAGLMFDECWQSMARTVDAMRMFKSHEPNQTGHALAHDTQDNMFDWLGKHPEKARRFTSAISTLVPTGRQELFLLREFDWASLGNGTVVDVGGSSGGVSIQLAKEFQDLDLVVQDLPEAIDGAAEKVPVELRPRVKFMEHDFFTDQPVVAEAYLFRAIFHNWPDHYCVKILQKLVPALRHGTMIIINDGIAAEPGTLDLLSERNIRAYDMLMMTLFNARERELDDWLGLFTQADKRFKFIGAQSPDVGTMGVITAIWEDR</sequence>
<dbReference type="InterPro" id="IPR016461">
    <property type="entry name" value="COMT-like"/>
</dbReference>
<evidence type="ECO:0000256" key="1">
    <source>
        <dbReference type="ARBA" id="ARBA00022603"/>
    </source>
</evidence>
<keyword evidence="6" id="KW-1185">Reference proteome</keyword>
<dbReference type="InterPro" id="IPR001077">
    <property type="entry name" value="COMT_C"/>
</dbReference>
<accession>A0A8T9CC15</accession>
<dbReference type="PANTHER" id="PTHR43712:SF12">
    <property type="entry name" value="STERIGMATOCYSTIN 8-O-METHYLTRANSFERASE"/>
    <property type="match status" value="1"/>
</dbReference>
<dbReference type="Proteomes" id="UP000469558">
    <property type="component" value="Unassembled WGS sequence"/>
</dbReference>
<dbReference type="InterPro" id="IPR029063">
    <property type="entry name" value="SAM-dependent_MTases_sf"/>
</dbReference>